<organism evidence="1 2">
    <name type="scientific">Pendulispora brunnea</name>
    <dbReference type="NCBI Taxonomy" id="2905690"/>
    <lineage>
        <taxon>Bacteria</taxon>
        <taxon>Pseudomonadati</taxon>
        <taxon>Myxococcota</taxon>
        <taxon>Myxococcia</taxon>
        <taxon>Myxococcales</taxon>
        <taxon>Sorangiineae</taxon>
        <taxon>Pendulisporaceae</taxon>
        <taxon>Pendulispora</taxon>
    </lineage>
</organism>
<name>A0ABZ2JYI2_9BACT</name>
<reference evidence="1 2" key="1">
    <citation type="submission" date="2021-12" db="EMBL/GenBank/DDBJ databases">
        <title>Discovery of the Pendulisporaceae a myxobacterial family with distinct sporulation behavior and unique specialized metabolism.</title>
        <authorList>
            <person name="Garcia R."/>
            <person name="Popoff A."/>
            <person name="Bader C.D."/>
            <person name="Loehr J."/>
            <person name="Walesch S."/>
            <person name="Walt C."/>
            <person name="Boldt J."/>
            <person name="Bunk B."/>
            <person name="Haeckl F.J.F.P.J."/>
            <person name="Gunesch A.P."/>
            <person name="Birkelbach J."/>
            <person name="Nuebel U."/>
            <person name="Pietschmann T."/>
            <person name="Bach T."/>
            <person name="Mueller R."/>
        </authorList>
    </citation>
    <scope>NUCLEOTIDE SEQUENCE [LARGE SCALE GENOMIC DNA]</scope>
    <source>
        <strain evidence="1 2">MSr12523</strain>
    </source>
</reference>
<dbReference type="RefSeq" id="WP_394840620.1">
    <property type="nucleotide sequence ID" value="NZ_CP089982.1"/>
</dbReference>
<dbReference type="InterPro" id="IPR029044">
    <property type="entry name" value="Nucleotide-diphossugar_trans"/>
</dbReference>
<evidence type="ECO:0000313" key="1">
    <source>
        <dbReference type="EMBL" id="WXA90007.1"/>
    </source>
</evidence>
<dbReference type="Gene3D" id="3.90.550.10">
    <property type="entry name" value="Spore Coat Polysaccharide Biosynthesis Protein SpsA, Chain A"/>
    <property type="match status" value="1"/>
</dbReference>
<keyword evidence="2" id="KW-1185">Reference proteome</keyword>
<dbReference type="SUPFAM" id="SSF53448">
    <property type="entry name" value="Nucleotide-diphospho-sugar transferases"/>
    <property type="match status" value="1"/>
</dbReference>
<gene>
    <name evidence="1" type="ORF">LZC95_26330</name>
</gene>
<accession>A0ABZ2JYI2</accession>
<proteinExistence type="predicted"/>
<dbReference type="EMBL" id="CP089982">
    <property type="protein sequence ID" value="WXA90007.1"/>
    <property type="molecule type" value="Genomic_DNA"/>
</dbReference>
<dbReference type="PANTHER" id="PTHR42866:SF1">
    <property type="entry name" value="SPORE COAT POLYSACCHARIDE BIOSYNTHESIS PROTEIN SPSF"/>
    <property type="match status" value="1"/>
</dbReference>
<dbReference type="Proteomes" id="UP001379533">
    <property type="component" value="Chromosome"/>
</dbReference>
<dbReference type="CDD" id="cd02518">
    <property type="entry name" value="GT2_SpsF"/>
    <property type="match status" value="1"/>
</dbReference>
<dbReference type="InterPro" id="IPR003329">
    <property type="entry name" value="Cytidylyl_trans"/>
</dbReference>
<protein>
    <submittedName>
        <fullName evidence="1">Glycosyltransferase family protein</fullName>
    </submittedName>
</protein>
<dbReference type="PANTHER" id="PTHR42866">
    <property type="entry name" value="3-DEOXY-MANNO-OCTULOSONATE CYTIDYLYLTRANSFERASE"/>
    <property type="match status" value="1"/>
</dbReference>
<dbReference type="Pfam" id="PF02348">
    <property type="entry name" value="CTP_transf_3"/>
    <property type="match status" value="1"/>
</dbReference>
<sequence>MKTLVVVQARSTSSRLPRKVLRPLAGKPMLVRQLERIDAAQTAFDLVVATTTAPADDAIVEVTRRAGFDVFRGHPTDLLDRHYQLAVAKKVDVVVKIPSDCPLIDPDAIDRVIGTFFHASGVDYASNLHPPSWPDGNDVEVMTMRALARAHAEATRPFDREHTTPYLWDHPDRFTLLNVRWETGLDLSRSHRFTVDYEEDYQFVARVFEELHIPNAWPFSLSDILTLLERRPELLQIHARYAGVNWYRHHLGELRTKSLADTRLAPEDEHAPLP</sequence>
<evidence type="ECO:0000313" key="2">
    <source>
        <dbReference type="Proteomes" id="UP001379533"/>
    </source>
</evidence>